<dbReference type="Proteomes" id="UP000577724">
    <property type="component" value="Unassembled WGS sequence"/>
</dbReference>
<dbReference type="GeneID" id="97129163"/>
<keyword evidence="2" id="KW-1185">Reference proteome</keyword>
<organism evidence="1 2">
    <name type="scientific">Paenibacillus taichungensis</name>
    <dbReference type="NCBI Taxonomy" id="484184"/>
    <lineage>
        <taxon>Bacteria</taxon>
        <taxon>Bacillati</taxon>
        <taxon>Bacillota</taxon>
        <taxon>Bacilli</taxon>
        <taxon>Bacillales</taxon>
        <taxon>Paenibacillaceae</taxon>
        <taxon>Paenibacillus</taxon>
    </lineage>
</organism>
<evidence type="ECO:0000313" key="1">
    <source>
        <dbReference type="EMBL" id="NUU52599.1"/>
    </source>
</evidence>
<dbReference type="RefSeq" id="WP_175380582.1">
    <property type="nucleotide sequence ID" value="NZ_CBCRYD010000063.1"/>
</dbReference>
<sequence>MNNRVAGLINEWEGVAPEDLIEALNDRDRTLAQMNEINMSIAAERDHAKRQLEWFQNRCLEYMKEKAAWETREGTA</sequence>
<protein>
    <submittedName>
        <fullName evidence="1">Uncharacterized protein</fullName>
    </submittedName>
</protein>
<name>A0ABX2MDX9_9BACL</name>
<proteinExistence type="predicted"/>
<accession>A0ABX2MDX9</accession>
<gene>
    <name evidence="1" type="ORF">HP548_00490</name>
</gene>
<dbReference type="EMBL" id="JABMCC010000060">
    <property type="protein sequence ID" value="NUU52599.1"/>
    <property type="molecule type" value="Genomic_DNA"/>
</dbReference>
<reference evidence="1 2" key="1">
    <citation type="submission" date="2020-05" db="EMBL/GenBank/DDBJ databases">
        <title>Genome Sequencing of Type Strains.</title>
        <authorList>
            <person name="Lemaire J.F."/>
            <person name="Inderbitzin P."/>
            <person name="Gregorio O.A."/>
            <person name="Collins S.B."/>
            <person name="Wespe N."/>
            <person name="Knight-Connoni V."/>
        </authorList>
    </citation>
    <scope>NUCLEOTIDE SEQUENCE [LARGE SCALE GENOMIC DNA]</scope>
    <source>
        <strain evidence="1 2">DSM 19942</strain>
    </source>
</reference>
<evidence type="ECO:0000313" key="2">
    <source>
        <dbReference type="Proteomes" id="UP000577724"/>
    </source>
</evidence>
<comment type="caution">
    <text evidence="1">The sequence shown here is derived from an EMBL/GenBank/DDBJ whole genome shotgun (WGS) entry which is preliminary data.</text>
</comment>